<dbReference type="InterPro" id="IPR046839">
    <property type="entry name" value="ABC_toxin_N"/>
</dbReference>
<keyword evidence="7" id="KW-1185">Reference proteome</keyword>
<feature type="domain" description="ABC toxin N-terminal" evidence="5">
    <location>
        <begin position="1637"/>
        <end position="1759"/>
    </location>
</feature>
<evidence type="ECO:0000259" key="3">
    <source>
        <dbReference type="Pfam" id="PF18276"/>
    </source>
</evidence>
<dbReference type="Pfam" id="PF20220">
    <property type="entry name" value="ABC_toxin_N"/>
    <property type="match status" value="1"/>
</dbReference>
<dbReference type="EMBL" id="SAXA01000003">
    <property type="protein sequence ID" value="RXQ96058.1"/>
    <property type="molecule type" value="Genomic_DNA"/>
</dbReference>
<sequence>MISKLEEFREFDDIAPGGESYKTIPEKGLRLNSFMITGRVFDQATTGLGRGLYVSAYQHDTDSLVFKKKVFCKADGSYSIKFWENEIINLNYNNPLELFVYQGNTQLPLVNDGQIIVSATQPHYLKDLFIATRSSVKGVVKRKNFVNAAGCLVELYKDTDNDTTTATLIDGAMAFTNINGEYKIPYVGDEKNSLRLKFYNNEDIVSKTVDVNVSELGDTPSLIVEEVVPSNGNSYSEGEWFEVYTASESKVYEYISDAGSGNVNAKLVSWTDESTSLEKFFYKREFDNNNYYLVLDKKVVYSFDGKSRVTYIRVPESFSTGSPTLHDKITETYNSYWSPQMVTANQEEEVNYLFTNNTLDEYTRIINREEEFIAAKASSGSTIPTRSRLKGYNAEETSSIASLIGATEEDVQSLSQARDFNSQMKLDHEMILFGLAKKSVKLDMAVFFSMSERNLKLKIEEAVKDNFIPAQDDVQSILDEIKARLIEIVSNEFTDLFKGVTDTKVMAVINDSTKKGKFIRCMAQYSYDNKVLDAEFWSALSLDALEEQQLRRTVQYSEICNSNEIFINRFVVSGALQPFSVVLNKTKAEIEAEITPEVLASEDVPEGVSTKSEYATFIYDKIEELFATESLFYDLANTSFTIEGDTEFTTKFNLFRTKLITESENSNAHFYDILFGSGHTFNIEKGPVRDYLEISGVDTALTSFYSALAPYGKQDWINFMTLIQRVYSITSEGKFETIKALIEKGYHSAYDIVKDGRSNLINKMQGRLDDAKCIKIYKASEYKVNKALVILNKYSGNSSSGTPIVVKDKKLVSGNETKVQLLSLPEMSMLFGDQDVTDTKHGESVLGPAAYLVDVLNVLKQFKVSDKDNEKTLYDKLILRRPDITKIPLNCANAITPLPYIDLVMEILEDKIHELEELPEDPAIKYDTTKTEEQLKTDPEYKRYAVYEIIKNAAITNWLRKPLNLFSEELKLYAKTLGINRTKLAEPYYKNVSNAVKPYFDVLGLSYGEVINIDGKRRATGDLALFPATTLATYDVLDFTADAIVADPKSIQASFLVKEFLENTSMTLSEFNDLLGSYYVNPNVTDGQDYQRFNIHFRGKQELSTTYMEFASLDVMHAFIMRMYQFRHLLNATGWTVPVLDAVLLSGNEYEAYYNVAQTNNNLITSGAVERIGKAKMNQDYLDLTDNQVSTIFSKAVIYDYEGTSSFIKSTFIENDLAEEHKETFTEWLSFGKVDKAPLDELAYSSENVPNVFMEYLKDAMNLNEGELLALSSLLEQNAENHPKLTARGVQNMITAWQLAEGFGLEIEELVSYCQLIQFKTNLPLVDSIEMLTNAQKTVIANQTNVLELLFLLYHQGTDKELQDFEDKALKIVNNIIEKREEYAPKLEEGKSMTPEDKDALITALKPVVEEQLNNTTGLDLAFVSKVLALKTIDGKEVASYVADPGNDESSVVKNKLAAVIKYCLKGLSFCELMGIELVDIDHISNSPVSIFDLPMNAAQALFIEDFNKFSAICQAGQYLIEGKNRFEFYNQVISTDKANMTLSDYIDWAPILTDWKHNDELEGNKYNSKLNWFLQAGEINQFLNRYDIASSDAIKLIKWNWADITEAKASVTSMATIAQTKTNAAIYAAEMTAGRNKLRTKQRDALVQYLFEKERSKADPQFATLYDLYAYFLIDTQMTPAVSSSRILQATLAVQSFIQRVQLGLETDVVFTKKDAKKWEWMSLYRVWEANRKIFLYPENWLEPELRDNKSPFFKELEKELTGKEITKEAIESSYMDYVSKFEQVANIEICQLYNEEHDNFSVLHVIGRSRFEPHEYFYRKLINESYWTPWEKMGIEINTDHIAPAIIKDRLVAFWLECTDVAKEPSDEDLSVVNPKEGSTIAPKRAQKQLQMQVCWSELIDNKWTRKRKCDETVKINDLGTKDKFDFRLVYEAGDTNYLHILNAPQSFLAKKNGVTFSVECFNHIHLTKESDFKGTGYVMPEGMSTYGQKAQMNNAKNWLSLPVAATNGVAYVNNVVENIKGQTRLVYPHQYKNFISNAPFVVETNMQSVVFIPTVKAERSSVLLKKVMKFTYTQPKFRPKRNWYRTDYSCRYRNEERYYREDRYYNDWRREERSEYKMPHYFTHDHEHLSVIKQTPTGRVIAFEKEFSHFETILSHLKMPKSVVFKPEMKASLAYHPYMETLRSNLQKYGIDGILDPLGIEDKNHQLLPQQSNRAYLRDFELNSEVVKNVLKDAKTEDNEKYIEEKFEYGLSGAYSLYNWELFFHIPFLLANRFLIEGNYKEALKWMHYIFDPRETEGDTSAKYWKFKPFADYNSTVGIDDLLFDLNMNGIDDPENVELNKQIEMWSNDPFKPHNIAQMRPGAYMKAVVMRYLDIIFAHGDDLFRIDTTESINEAMQYYMIAAQLLGRKPEVLETEILAPKSYAQMKTDGMGNAIEYFEEGIIKPENAAYLEKYVESSELEIASKPFSKDKDLKGMLTDVYGALEHEGDVAKLYFGIPKNDKMLAYWDRVADRLFKVRNSLNIDGIKRTVALFAPPIDPGLLIRARQAGLNIADVMALNKANQTDYRFQTLLQRALEICSEVKSLGSQLLSALEKGDTEYISVLRASHEKTLTEQVTKIKEKSIEEAEVAIEQVKLQQENTQFRESYYRKKKKISGKEQQQLNFMDKAMKLQVTSQALQLMAGSLSPVPDVEAGANGFGGSPVFTTTFGGTKLTLGGTTIASAVGILGTIASHKGSKAGLIAGYERRKEDWTFQADVAKREMEQLKQQELSAEIRKAIAELDQANHLKQVEQTQKSYEVLSSKFTNEQLYLWMAGEINTLYRSAFDMAYKMAKQAEAAYNFELCPDKPRKPFATDFFSAQNKGLLAGEKLYMELRKMEADYLSDNKRKFELTKHVSMAMLDPQKILDLRSGGTCSIELPEVLFDLDHPGHINRRIKSVSLTIPCVAGAYTSISADLTLIGSSIVTDDKGSVLTLNNKITRMATSNAVNDSGLFELNFNDARYLPFEGSGVASQWVITLPNNIRQFDYNSINDVIMHINYTAVDAGNRATVENDLVSKLNDIVKDADLASMFSLKAQYPEAWAKVGTEDVIIELKKSQLPFYLQGQSINVTGAEGTILSGKDQTAQALTNVATGTMGTSHSVTIPATADVSNADDLMIVLKYKVAAS</sequence>
<evidence type="ECO:0008006" key="8">
    <source>
        <dbReference type="Google" id="ProtNLM"/>
    </source>
</evidence>
<organism evidence="6 7">
    <name type="scientific">Ancylomarina salipaludis</name>
    <dbReference type="NCBI Taxonomy" id="2501299"/>
    <lineage>
        <taxon>Bacteria</taxon>
        <taxon>Pseudomonadati</taxon>
        <taxon>Bacteroidota</taxon>
        <taxon>Bacteroidia</taxon>
        <taxon>Marinilabiliales</taxon>
        <taxon>Marinifilaceae</taxon>
        <taxon>Ancylomarina</taxon>
    </lineage>
</organism>
<evidence type="ECO:0000313" key="7">
    <source>
        <dbReference type="Proteomes" id="UP000289703"/>
    </source>
</evidence>
<name>A0A4Q1JN18_9BACT</name>
<feature type="coiled-coil region" evidence="2">
    <location>
        <begin position="2751"/>
        <end position="2790"/>
    </location>
</feature>
<evidence type="ECO:0000259" key="4">
    <source>
        <dbReference type="Pfam" id="PF18413"/>
    </source>
</evidence>
<dbReference type="OrthoDB" id="9781691at2"/>
<keyword evidence="2" id="KW-0175">Coiled coil</keyword>
<comment type="caution">
    <text evidence="6">The sequence shown here is derived from an EMBL/GenBank/DDBJ whole genome shotgun (WGS) entry which is preliminary data.</text>
</comment>
<evidence type="ECO:0000313" key="6">
    <source>
        <dbReference type="EMBL" id="RXQ96058.1"/>
    </source>
</evidence>
<dbReference type="InterPro" id="IPR018003">
    <property type="entry name" value="Insecticidal_toxin/plasmid_vir"/>
</dbReference>
<proteinExistence type="predicted"/>
<dbReference type="InterPro" id="IPR041079">
    <property type="entry name" value="Neuraminidase-like"/>
</dbReference>
<protein>
    <recommendedName>
        <fullName evidence="8">Virulence plasmid A protein</fullName>
    </recommendedName>
</protein>
<feature type="domain" description="Tc toxin complex TcA C-terminal TcB-binding" evidence="3">
    <location>
        <begin position="2770"/>
        <end position="3044"/>
    </location>
</feature>
<dbReference type="Proteomes" id="UP000289703">
    <property type="component" value="Unassembled WGS sequence"/>
</dbReference>
<dbReference type="RefSeq" id="WP_129253289.1">
    <property type="nucleotide sequence ID" value="NZ_SAXA01000003.1"/>
</dbReference>
<dbReference type="InterPro" id="IPR040840">
    <property type="entry name" value="TcA_TcB_BD"/>
</dbReference>
<accession>A0A4Q1JN18</accession>
<reference evidence="6 7" key="1">
    <citation type="submission" date="2019-01" db="EMBL/GenBank/DDBJ databases">
        <title>Ancylomarina salipaludis sp. nov., isolated from a salt marsh.</title>
        <authorList>
            <person name="Yoon J.-H."/>
        </authorList>
    </citation>
    <scope>NUCLEOTIDE SEQUENCE [LARGE SCALE GENOMIC DNA]</scope>
    <source>
        <strain evidence="6 7">SHSM-M15</strain>
    </source>
</reference>
<keyword evidence="1" id="KW-0843">Virulence</keyword>
<dbReference type="Pfam" id="PF03538">
    <property type="entry name" value="VRP1"/>
    <property type="match status" value="1"/>
</dbReference>
<gene>
    <name evidence="6" type="ORF">EO244_04240</name>
</gene>
<feature type="domain" description="Neuraminidase-like" evidence="4">
    <location>
        <begin position="1790"/>
        <end position="1925"/>
    </location>
</feature>
<evidence type="ECO:0000256" key="2">
    <source>
        <dbReference type="SAM" id="Coils"/>
    </source>
</evidence>
<dbReference type="Pfam" id="PF18413">
    <property type="entry name" value="Neuraminidase"/>
    <property type="match status" value="1"/>
</dbReference>
<evidence type="ECO:0000259" key="5">
    <source>
        <dbReference type="Pfam" id="PF20220"/>
    </source>
</evidence>
<evidence type="ECO:0000256" key="1">
    <source>
        <dbReference type="ARBA" id="ARBA00023026"/>
    </source>
</evidence>
<dbReference type="Pfam" id="PF18276">
    <property type="entry name" value="TcA_TcB_BD"/>
    <property type="match status" value="1"/>
</dbReference>